<sequence length="155" mass="18638">MEYTEKSKKKKVPIEISALRRDLHKYYTLYNKQKEFSEEKLQALSQLEEKYGELEKQFQSKEKELERLHSEKEKQTRVIELKDKELEKKTWELETLVANYQELSKILHLLDKHMQFLESEKLVDIQHTSYKLNSSNLNSEHLSELIIKDAIDIVQ</sequence>
<protein>
    <submittedName>
        <fullName evidence="2">Uncharacterized protein</fullName>
    </submittedName>
</protein>
<gene>
    <name evidence="2" type="ORF">GSLYS_00015543001</name>
</gene>
<dbReference type="EMBL" id="CAXITT010000460">
    <property type="protein sequence ID" value="CAL1541937.1"/>
    <property type="molecule type" value="Genomic_DNA"/>
</dbReference>
<comment type="caution">
    <text evidence="2">The sequence shown here is derived from an EMBL/GenBank/DDBJ whole genome shotgun (WGS) entry which is preliminary data.</text>
</comment>
<evidence type="ECO:0000256" key="1">
    <source>
        <dbReference type="SAM" id="Coils"/>
    </source>
</evidence>
<keyword evidence="1" id="KW-0175">Coiled coil</keyword>
<accession>A0AAV2I7J9</accession>
<feature type="non-terminal residue" evidence="2">
    <location>
        <position position="155"/>
    </location>
</feature>
<keyword evidence="3" id="KW-1185">Reference proteome</keyword>
<dbReference type="Proteomes" id="UP001497497">
    <property type="component" value="Unassembled WGS sequence"/>
</dbReference>
<organism evidence="2 3">
    <name type="scientific">Lymnaea stagnalis</name>
    <name type="common">Great pond snail</name>
    <name type="synonym">Helix stagnalis</name>
    <dbReference type="NCBI Taxonomy" id="6523"/>
    <lineage>
        <taxon>Eukaryota</taxon>
        <taxon>Metazoa</taxon>
        <taxon>Spiralia</taxon>
        <taxon>Lophotrochozoa</taxon>
        <taxon>Mollusca</taxon>
        <taxon>Gastropoda</taxon>
        <taxon>Heterobranchia</taxon>
        <taxon>Euthyneura</taxon>
        <taxon>Panpulmonata</taxon>
        <taxon>Hygrophila</taxon>
        <taxon>Lymnaeoidea</taxon>
        <taxon>Lymnaeidae</taxon>
        <taxon>Lymnaea</taxon>
    </lineage>
</organism>
<name>A0AAV2I7J9_LYMST</name>
<reference evidence="2 3" key="1">
    <citation type="submission" date="2024-04" db="EMBL/GenBank/DDBJ databases">
        <authorList>
            <consortium name="Genoscope - CEA"/>
            <person name="William W."/>
        </authorList>
    </citation>
    <scope>NUCLEOTIDE SEQUENCE [LARGE SCALE GENOMIC DNA]</scope>
</reference>
<evidence type="ECO:0000313" key="3">
    <source>
        <dbReference type="Proteomes" id="UP001497497"/>
    </source>
</evidence>
<feature type="coiled-coil region" evidence="1">
    <location>
        <begin position="37"/>
        <end position="78"/>
    </location>
</feature>
<dbReference type="AlphaFoldDB" id="A0AAV2I7J9"/>
<evidence type="ECO:0000313" key="2">
    <source>
        <dbReference type="EMBL" id="CAL1541937.1"/>
    </source>
</evidence>
<proteinExistence type="predicted"/>